<protein>
    <recommendedName>
        <fullName evidence="3">Carboxypeptidase regulatory-like domain-containing protein</fullName>
    </recommendedName>
</protein>
<accession>A0ABX9TQZ7</accession>
<name>A0ABX9TQZ7_9GAMM</name>
<evidence type="ECO:0000313" key="2">
    <source>
        <dbReference type="Proteomes" id="UP000280271"/>
    </source>
</evidence>
<organism evidence="1 2">
    <name type="scientific">Acinetobacter chengduensis</name>
    <dbReference type="NCBI Taxonomy" id="2420890"/>
    <lineage>
        <taxon>Bacteria</taxon>
        <taxon>Pseudomonadati</taxon>
        <taxon>Pseudomonadota</taxon>
        <taxon>Gammaproteobacteria</taxon>
        <taxon>Moraxellales</taxon>
        <taxon>Moraxellaceae</taxon>
        <taxon>Acinetobacter</taxon>
    </lineage>
</organism>
<reference evidence="1 2" key="1">
    <citation type="submission" date="2018-09" db="EMBL/GenBank/DDBJ databases">
        <title>The draft genome of Acinetobacter sp. strains.</title>
        <authorList>
            <person name="Qin J."/>
            <person name="Feng Y."/>
            <person name="Zong Z."/>
        </authorList>
    </citation>
    <scope>NUCLEOTIDE SEQUENCE [LARGE SCALE GENOMIC DNA]</scope>
    <source>
        <strain evidence="1 2">WCHAc060005</strain>
    </source>
</reference>
<sequence length="97" mass="10966">MKPTGFVVKKNGVMLQDLNGLIYSSIKGSINKQGEKYIDAIVILYNRSNLLPIAVSKPDIKGRYQFLNLYADLKTFIVAFDQKQQYNAVIQDNVVPK</sequence>
<gene>
    <name evidence="1" type="ORF">D9K81_17795</name>
</gene>
<proteinExistence type="predicted"/>
<evidence type="ECO:0008006" key="3">
    <source>
        <dbReference type="Google" id="ProtNLM"/>
    </source>
</evidence>
<dbReference type="Proteomes" id="UP000280271">
    <property type="component" value="Unassembled WGS sequence"/>
</dbReference>
<comment type="caution">
    <text evidence="1">The sequence shown here is derived from an EMBL/GenBank/DDBJ whole genome shotgun (WGS) entry which is preliminary data.</text>
</comment>
<dbReference type="RefSeq" id="WP_117007090.1">
    <property type="nucleotide sequence ID" value="NZ_RCHC01000043.1"/>
</dbReference>
<keyword evidence="2" id="KW-1185">Reference proteome</keyword>
<dbReference type="EMBL" id="RCHC01000043">
    <property type="protein sequence ID" value="RLL16850.1"/>
    <property type="molecule type" value="Genomic_DNA"/>
</dbReference>
<evidence type="ECO:0000313" key="1">
    <source>
        <dbReference type="EMBL" id="RLL16850.1"/>
    </source>
</evidence>